<dbReference type="Gene3D" id="3.40.47.10">
    <property type="match status" value="1"/>
</dbReference>
<dbReference type="AlphaFoldDB" id="A0A849VF21"/>
<evidence type="ECO:0000256" key="2">
    <source>
        <dbReference type="ARBA" id="ARBA00023315"/>
    </source>
</evidence>
<sequence length="367" mass="40557">MSTCGVAIKAVAARVPSIAVRNFDEQWFGEISEADQQAWQEKWGIEQRFFTDSSRHTPLQLAHSVAAEAISLAQLQAQDIDMLISGTTNVVQLSQNEECGLPKKLLYPRVSQALKHMLALENAIEFDIQNECSTMMDAMQIGHNAIKTGRANHVLLVVFETSSNSLDRSEANGMNFGDGYAAVVLSRHDDPSLGIKSQSYQSFPNNYSLATVKWDEQPKTPTGLSFQMPEGGASEMGKFVPKTLPKLVYSALEKIVMQPSDIDFFVFHQPARKLIDAWCAYLNIPAEKTIKIMQEYGCAVSAAMPLAFNLALQQQKIVARSQIVIASPSVGWGFGAQIWQLGELPKFSSQIHQSLLDSQNTTRNESL</sequence>
<keyword evidence="6" id="KW-1185">Reference proteome</keyword>
<protein>
    <submittedName>
        <fullName evidence="5">3-oxoacyl-ACP synthase III family protein</fullName>
    </submittedName>
</protein>
<dbReference type="RefSeq" id="WP_171626416.1">
    <property type="nucleotide sequence ID" value="NZ_JABBPG010000004.1"/>
</dbReference>
<dbReference type="GO" id="GO:0004315">
    <property type="term" value="F:3-oxoacyl-[acyl-carrier-protein] synthase activity"/>
    <property type="evidence" value="ECO:0007669"/>
    <property type="project" value="InterPro"/>
</dbReference>
<dbReference type="PANTHER" id="PTHR34069:SF2">
    <property type="entry name" value="BETA-KETOACYL-[ACYL-CARRIER-PROTEIN] SYNTHASE III"/>
    <property type="match status" value="1"/>
</dbReference>
<gene>
    <name evidence="5" type="ORF">HG263_12545</name>
</gene>
<dbReference type="InterPro" id="IPR013747">
    <property type="entry name" value="ACP_syn_III_C"/>
</dbReference>
<feature type="domain" description="Beta-ketoacyl-[acyl-carrier-protein] synthase III C-terminal" evidence="3">
    <location>
        <begin position="252"/>
        <end position="340"/>
    </location>
</feature>
<dbReference type="InterPro" id="IPR016039">
    <property type="entry name" value="Thiolase-like"/>
</dbReference>
<dbReference type="PANTHER" id="PTHR34069">
    <property type="entry name" value="3-OXOACYL-[ACYL-CARRIER-PROTEIN] SYNTHASE 3"/>
    <property type="match status" value="1"/>
</dbReference>
<dbReference type="Pfam" id="PF08545">
    <property type="entry name" value="ACP_syn_III"/>
    <property type="match status" value="1"/>
</dbReference>
<dbReference type="SUPFAM" id="SSF53901">
    <property type="entry name" value="Thiolase-like"/>
    <property type="match status" value="1"/>
</dbReference>
<evidence type="ECO:0000313" key="5">
    <source>
        <dbReference type="EMBL" id="NOU51358.1"/>
    </source>
</evidence>
<organism evidence="5 6">
    <name type="scientific">Pseudoalteromonas caenipelagi</name>
    <dbReference type="NCBI Taxonomy" id="2726988"/>
    <lineage>
        <taxon>Bacteria</taxon>
        <taxon>Pseudomonadati</taxon>
        <taxon>Pseudomonadota</taxon>
        <taxon>Gammaproteobacteria</taxon>
        <taxon>Alteromonadales</taxon>
        <taxon>Pseudoalteromonadaceae</taxon>
        <taxon>Pseudoalteromonas</taxon>
    </lineage>
</organism>
<reference evidence="5 6" key="1">
    <citation type="submission" date="2020-04" db="EMBL/GenBank/DDBJ databases">
        <title>Pseudoalteromonas caenipelagi sp. nov., isolated from a tidal flat.</title>
        <authorList>
            <person name="Park S."/>
            <person name="Yoon J.-H."/>
        </authorList>
    </citation>
    <scope>NUCLEOTIDE SEQUENCE [LARGE SCALE GENOMIC DNA]</scope>
    <source>
        <strain evidence="5 6">JBTF-M23</strain>
    </source>
</reference>
<evidence type="ECO:0000259" key="4">
    <source>
        <dbReference type="Pfam" id="PF08545"/>
    </source>
</evidence>
<feature type="domain" description="Beta-ketoacyl-[acyl-carrier-protein] synthase III N-terminal" evidence="4">
    <location>
        <begin position="126"/>
        <end position="197"/>
    </location>
</feature>
<evidence type="ECO:0000259" key="3">
    <source>
        <dbReference type="Pfam" id="PF08541"/>
    </source>
</evidence>
<dbReference type="EMBL" id="JABBPG010000004">
    <property type="protein sequence ID" value="NOU51358.1"/>
    <property type="molecule type" value="Genomic_DNA"/>
</dbReference>
<dbReference type="InterPro" id="IPR013751">
    <property type="entry name" value="ACP_syn_III_N"/>
</dbReference>
<keyword evidence="2" id="KW-0012">Acyltransferase</keyword>
<proteinExistence type="predicted"/>
<dbReference type="Pfam" id="PF08541">
    <property type="entry name" value="ACP_syn_III_C"/>
    <property type="match status" value="1"/>
</dbReference>
<evidence type="ECO:0000256" key="1">
    <source>
        <dbReference type="ARBA" id="ARBA00022679"/>
    </source>
</evidence>
<dbReference type="GO" id="GO:0044550">
    <property type="term" value="P:secondary metabolite biosynthetic process"/>
    <property type="evidence" value="ECO:0007669"/>
    <property type="project" value="TreeGrafter"/>
</dbReference>
<evidence type="ECO:0000313" key="6">
    <source>
        <dbReference type="Proteomes" id="UP000586305"/>
    </source>
</evidence>
<comment type="caution">
    <text evidence="5">The sequence shown here is derived from an EMBL/GenBank/DDBJ whole genome shotgun (WGS) entry which is preliminary data.</text>
</comment>
<dbReference type="Proteomes" id="UP000586305">
    <property type="component" value="Unassembled WGS sequence"/>
</dbReference>
<accession>A0A849VF21</accession>
<keyword evidence="1" id="KW-0808">Transferase</keyword>
<name>A0A849VF21_9GAMM</name>
<dbReference type="GO" id="GO:0006633">
    <property type="term" value="P:fatty acid biosynthetic process"/>
    <property type="evidence" value="ECO:0007669"/>
    <property type="project" value="InterPro"/>
</dbReference>